<evidence type="ECO:0000313" key="3">
    <source>
        <dbReference type="Proteomes" id="UP000053029"/>
    </source>
</evidence>
<accession>A0A0D2GE14</accession>
<sequence length="167" mass="18374">MAMSTCLRDKNNPNVIETACRTMDLMQERTQEMGGGPPPLTRHLQSTNLLKIRRPQGHTTTTMSQAVLTHPPPSIKTPPTTLKMERQTQYDNAVIPQADALHLAGVAAGKDISCDVFRTRRVEKVVARLKTIESPPEGLLIEKKSNIWIQISRTPGARTPASQGQSA</sequence>
<reference evidence="2 3" key="1">
    <citation type="submission" date="2015-01" db="EMBL/GenBank/DDBJ databases">
        <title>The Genome Sequence of Fonsecaea pedrosoi CBS 271.37.</title>
        <authorList>
            <consortium name="The Broad Institute Genomics Platform"/>
            <person name="Cuomo C."/>
            <person name="de Hoog S."/>
            <person name="Gorbushina A."/>
            <person name="Stielow B."/>
            <person name="Teixiera M."/>
            <person name="Abouelleil A."/>
            <person name="Chapman S.B."/>
            <person name="Priest M."/>
            <person name="Young S.K."/>
            <person name="Wortman J."/>
            <person name="Nusbaum C."/>
            <person name="Birren B."/>
        </authorList>
    </citation>
    <scope>NUCLEOTIDE SEQUENCE [LARGE SCALE GENOMIC DNA]</scope>
    <source>
        <strain evidence="2 3">CBS 271.37</strain>
    </source>
</reference>
<dbReference type="RefSeq" id="XP_013280698.1">
    <property type="nucleotide sequence ID" value="XM_013425244.1"/>
</dbReference>
<evidence type="ECO:0000313" key="2">
    <source>
        <dbReference type="EMBL" id="KIW76890.1"/>
    </source>
</evidence>
<dbReference type="GeneID" id="25308824"/>
<proteinExistence type="predicted"/>
<dbReference type="EMBL" id="KN846974">
    <property type="protein sequence ID" value="KIW76890.1"/>
    <property type="molecule type" value="Genomic_DNA"/>
</dbReference>
<dbReference type="HOGENOM" id="CLU_1594583_0_0_1"/>
<name>A0A0D2GE14_9EURO</name>
<feature type="compositionally biased region" description="Polar residues" evidence="1">
    <location>
        <begin position="57"/>
        <end position="67"/>
    </location>
</feature>
<gene>
    <name evidence="2" type="ORF">Z517_09334</name>
</gene>
<dbReference type="Proteomes" id="UP000053029">
    <property type="component" value="Unassembled WGS sequence"/>
</dbReference>
<feature type="region of interest" description="Disordered" evidence="1">
    <location>
        <begin position="57"/>
        <end position="80"/>
    </location>
</feature>
<organism evidence="2 3">
    <name type="scientific">Fonsecaea pedrosoi CBS 271.37</name>
    <dbReference type="NCBI Taxonomy" id="1442368"/>
    <lineage>
        <taxon>Eukaryota</taxon>
        <taxon>Fungi</taxon>
        <taxon>Dikarya</taxon>
        <taxon>Ascomycota</taxon>
        <taxon>Pezizomycotina</taxon>
        <taxon>Eurotiomycetes</taxon>
        <taxon>Chaetothyriomycetidae</taxon>
        <taxon>Chaetothyriales</taxon>
        <taxon>Herpotrichiellaceae</taxon>
        <taxon>Fonsecaea</taxon>
    </lineage>
</organism>
<dbReference type="VEuPathDB" id="FungiDB:Z517_09334"/>
<keyword evidence="3" id="KW-1185">Reference proteome</keyword>
<evidence type="ECO:0000256" key="1">
    <source>
        <dbReference type="SAM" id="MobiDB-lite"/>
    </source>
</evidence>
<dbReference type="AlphaFoldDB" id="A0A0D2GE14"/>
<protein>
    <submittedName>
        <fullName evidence="2">Uncharacterized protein</fullName>
    </submittedName>
</protein>